<comment type="caution">
    <text evidence="1">The sequence shown here is derived from an EMBL/GenBank/DDBJ whole genome shotgun (WGS) entry which is preliminary data.</text>
</comment>
<accession>A0ACC4W716</accession>
<reference evidence="1" key="1">
    <citation type="submission" date="2015-07" db="EMBL/GenBank/DDBJ databases">
        <title>Draft genome sequence of Streptomyces fradiae, a resistant strain to nitron-oligomycin.</title>
        <authorList>
            <person name="Vatlin A.A."/>
            <person name="Bekker O.B."/>
            <person name="Danilenko V.N."/>
        </authorList>
    </citation>
    <scope>NUCLEOTIDE SEQUENCE</scope>
    <source>
        <strain evidence="1">Olg1-1</strain>
    </source>
</reference>
<evidence type="ECO:0000313" key="1">
    <source>
        <dbReference type="EMBL" id="KNE80439.1"/>
    </source>
</evidence>
<sequence>MSDPYKTRPGTGAYGAPMTLRFDAVGLVTADLSASLAFYRRLGLDVPGDAGGPHVEAALPGGPRLLWDTAESVRSFDPDRTPPSGGHAITLAFACDSPEDVDAVYAAFAATGHGGRAPWDAAWGQRYAILTDPDGNAVDLFAPLPAAD</sequence>
<organism evidence="1 2">
    <name type="scientific">Streptomyces fradiae</name>
    <name type="common">Streptomyces roseoflavus</name>
    <dbReference type="NCBI Taxonomy" id="1906"/>
    <lineage>
        <taxon>Bacteria</taxon>
        <taxon>Bacillati</taxon>
        <taxon>Actinomycetota</taxon>
        <taxon>Actinomycetes</taxon>
        <taxon>Kitasatosporales</taxon>
        <taxon>Streptomycetaceae</taxon>
        <taxon>Streptomyces</taxon>
    </lineage>
</organism>
<gene>
    <name evidence="1" type="ORF">ADZ36_21920</name>
</gene>
<keyword evidence="2" id="KW-1185">Reference proteome</keyword>
<evidence type="ECO:0000313" key="2">
    <source>
        <dbReference type="Proteomes" id="UP000037185"/>
    </source>
</evidence>
<name>A0ACC4W716_STRFR</name>
<proteinExistence type="predicted"/>
<protein>
    <submittedName>
        <fullName evidence="1">Glyoxalase</fullName>
    </submittedName>
</protein>
<dbReference type="Proteomes" id="UP000037185">
    <property type="component" value="Unassembled WGS sequence"/>
</dbReference>
<dbReference type="EMBL" id="LGSP01000050">
    <property type="protein sequence ID" value="KNE80439.1"/>
    <property type="molecule type" value="Genomic_DNA"/>
</dbReference>